<protein>
    <recommendedName>
        <fullName evidence="3">Prefoldin subunit 4</fullName>
    </recommendedName>
</protein>
<evidence type="ECO:0000256" key="2">
    <source>
        <dbReference type="ARBA" id="ARBA00023186"/>
    </source>
</evidence>
<comment type="function">
    <text evidence="3">Binds specifically to cytosolic chaperonin (c-CPN) and transfers target proteins to it. Binds to nascent polypeptide chain and promotes folding in an environment in which there are many competing pathways for nonnative proteins.</text>
</comment>
<comment type="similarity">
    <text evidence="1 3">Belongs to the prefoldin subunit beta family.</text>
</comment>
<dbReference type="PIRSF" id="PIRSF016477">
    <property type="entry name" value="Prefoldin_subunit_4"/>
    <property type="match status" value="1"/>
</dbReference>
<feature type="coiled-coil region" evidence="4">
    <location>
        <begin position="26"/>
        <end position="117"/>
    </location>
</feature>
<name>A0ABP0EAJ8_9ASCO</name>
<comment type="subunit">
    <text evidence="3">Heterohexamer of two PFD-alpha type and four PFD-beta type subunits.</text>
</comment>
<organism evidence="5 6">
    <name type="scientific">[Candida] anglica</name>
    <dbReference type="NCBI Taxonomy" id="148631"/>
    <lineage>
        <taxon>Eukaryota</taxon>
        <taxon>Fungi</taxon>
        <taxon>Dikarya</taxon>
        <taxon>Ascomycota</taxon>
        <taxon>Saccharomycotina</taxon>
        <taxon>Pichiomycetes</taxon>
        <taxon>Debaryomycetaceae</taxon>
        <taxon>Kurtzmaniella</taxon>
    </lineage>
</organism>
<evidence type="ECO:0000313" key="6">
    <source>
        <dbReference type="Proteomes" id="UP001497600"/>
    </source>
</evidence>
<evidence type="ECO:0000313" key="5">
    <source>
        <dbReference type="EMBL" id="CAK7896231.1"/>
    </source>
</evidence>
<sequence length="130" mass="14971">MELLPEGQSNTATEVSWEDQQKINKFSTLIGKKDEASEELEKLKTEKEYLDDLLLEIELLDEDEKIQYKIGEVFVALKQEAAISRLEKSNETLNDKLEQVETTIEGIDEKLDSLKSSLYEKFGSNINLER</sequence>
<proteinExistence type="inferred from homology"/>
<dbReference type="PANTHER" id="PTHR21100:SF9">
    <property type="entry name" value="PREFOLDIN SUBUNIT 4"/>
    <property type="match status" value="1"/>
</dbReference>
<keyword evidence="4" id="KW-0175">Coiled coil</keyword>
<accession>A0ABP0EAJ8</accession>
<evidence type="ECO:0000256" key="1">
    <source>
        <dbReference type="ARBA" id="ARBA00008045"/>
    </source>
</evidence>
<dbReference type="SUPFAM" id="SSF46579">
    <property type="entry name" value="Prefoldin"/>
    <property type="match status" value="1"/>
</dbReference>
<dbReference type="EMBL" id="OZ004254">
    <property type="protein sequence ID" value="CAK7896231.1"/>
    <property type="molecule type" value="Genomic_DNA"/>
</dbReference>
<dbReference type="Pfam" id="PF01920">
    <property type="entry name" value="Prefoldin_2"/>
    <property type="match status" value="1"/>
</dbReference>
<dbReference type="InterPro" id="IPR002777">
    <property type="entry name" value="PFD_beta-like"/>
</dbReference>
<gene>
    <name evidence="5" type="primary">GIM3</name>
    <name evidence="5" type="ORF">CAAN4_B04104</name>
</gene>
<evidence type="ECO:0000256" key="4">
    <source>
        <dbReference type="SAM" id="Coils"/>
    </source>
</evidence>
<keyword evidence="6" id="KW-1185">Reference proteome</keyword>
<dbReference type="PANTHER" id="PTHR21100">
    <property type="entry name" value="PREFOLDIN SUBUNIT 4"/>
    <property type="match status" value="1"/>
</dbReference>
<evidence type="ECO:0000256" key="3">
    <source>
        <dbReference type="PIRNR" id="PIRNR016477"/>
    </source>
</evidence>
<keyword evidence="2 3" id="KW-0143">Chaperone</keyword>
<dbReference type="Proteomes" id="UP001497600">
    <property type="component" value="Chromosome B"/>
</dbReference>
<dbReference type="InterPro" id="IPR016661">
    <property type="entry name" value="PFDN4"/>
</dbReference>
<dbReference type="Gene3D" id="1.10.287.370">
    <property type="match status" value="1"/>
</dbReference>
<reference evidence="5 6" key="1">
    <citation type="submission" date="2024-01" db="EMBL/GenBank/DDBJ databases">
        <authorList>
            <consortium name="Genoscope - CEA"/>
            <person name="William W."/>
        </authorList>
    </citation>
    <scope>NUCLEOTIDE SEQUENCE [LARGE SCALE GENOMIC DNA]</scope>
    <source>
        <strain evidence="5 6">29B2s-10</strain>
    </source>
</reference>
<dbReference type="InterPro" id="IPR009053">
    <property type="entry name" value="Prefoldin"/>
</dbReference>